<organism evidence="1">
    <name type="scientific">Arundo donax</name>
    <name type="common">Giant reed</name>
    <name type="synonym">Donax arundinaceus</name>
    <dbReference type="NCBI Taxonomy" id="35708"/>
    <lineage>
        <taxon>Eukaryota</taxon>
        <taxon>Viridiplantae</taxon>
        <taxon>Streptophyta</taxon>
        <taxon>Embryophyta</taxon>
        <taxon>Tracheophyta</taxon>
        <taxon>Spermatophyta</taxon>
        <taxon>Magnoliopsida</taxon>
        <taxon>Liliopsida</taxon>
        <taxon>Poales</taxon>
        <taxon>Poaceae</taxon>
        <taxon>PACMAD clade</taxon>
        <taxon>Arundinoideae</taxon>
        <taxon>Arundineae</taxon>
        <taxon>Arundo</taxon>
    </lineage>
</organism>
<sequence length="23" mass="2639">MSAVTWLEIPSNKYSPSHLIFMS</sequence>
<dbReference type="AlphaFoldDB" id="A0A0A9BYQ0"/>
<accession>A0A0A9BYQ0</accession>
<name>A0A0A9BYQ0_ARUDO</name>
<proteinExistence type="predicted"/>
<protein>
    <submittedName>
        <fullName evidence="1">Uncharacterized protein</fullName>
    </submittedName>
</protein>
<dbReference type="EMBL" id="GBRH01233493">
    <property type="protein sequence ID" value="JAD64402.1"/>
    <property type="molecule type" value="Transcribed_RNA"/>
</dbReference>
<evidence type="ECO:0000313" key="1">
    <source>
        <dbReference type="EMBL" id="JAD64402.1"/>
    </source>
</evidence>
<reference evidence="1" key="1">
    <citation type="submission" date="2014-09" db="EMBL/GenBank/DDBJ databases">
        <authorList>
            <person name="Magalhaes I.L.F."/>
            <person name="Oliveira U."/>
            <person name="Santos F.R."/>
            <person name="Vidigal T.H.D.A."/>
            <person name="Brescovit A.D."/>
            <person name="Santos A.J."/>
        </authorList>
    </citation>
    <scope>NUCLEOTIDE SEQUENCE</scope>
    <source>
        <tissue evidence="1">Shoot tissue taken approximately 20 cm above the soil surface</tissue>
    </source>
</reference>
<reference evidence="1" key="2">
    <citation type="journal article" date="2015" name="Data Brief">
        <title>Shoot transcriptome of the giant reed, Arundo donax.</title>
        <authorList>
            <person name="Barrero R.A."/>
            <person name="Guerrero F.D."/>
            <person name="Moolhuijzen P."/>
            <person name="Goolsby J.A."/>
            <person name="Tidwell J."/>
            <person name="Bellgard S.E."/>
            <person name="Bellgard M.I."/>
        </authorList>
    </citation>
    <scope>NUCLEOTIDE SEQUENCE</scope>
    <source>
        <tissue evidence="1">Shoot tissue taken approximately 20 cm above the soil surface</tissue>
    </source>
</reference>